<evidence type="ECO:0000259" key="1">
    <source>
        <dbReference type="Pfam" id="PF25273"/>
    </source>
</evidence>
<accession>A0ABN8RLG6</accession>
<evidence type="ECO:0000313" key="3">
    <source>
        <dbReference type="Proteomes" id="UP001159427"/>
    </source>
</evidence>
<gene>
    <name evidence="2" type="ORF">PEVE_00011670</name>
</gene>
<evidence type="ECO:0000313" key="2">
    <source>
        <dbReference type="EMBL" id="CAH3178281.1"/>
    </source>
</evidence>
<dbReference type="Proteomes" id="UP001159427">
    <property type="component" value="Unassembled WGS sequence"/>
</dbReference>
<dbReference type="PANTHER" id="PTHR34415">
    <property type="entry name" value="INTEGRASE CATALYTIC DOMAIN-CONTAINING PROTEIN"/>
    <property type="match status" value="1"/>
</dbReference>
<reference evidence="2 3" key="1">
    <citation type="submission" date="2022-05" db="EMBL/GenBank/DDBJ databases">
        <authorList>
            <consortium name="Genoscope - CEA"/>
            <person name="William W."/>
        </authorList>
    </citation>
    <scope>NUCLEOTIDE SEQUENCE [LARGE SCALE GENOMIC DNA]</scope>
</reference>
<protein>
    <recommendedName>
        <fullName evidence="1">DUF7869 domain-containing protein</fullName>
    </recommendedName>
</protein>
<comment type="caution">
    <text evidence="2">The sequence shown here is derived from an EMBL/GenBank/DDBJ whole genome shotgun (WGS) entry which is preliminary data.</text>
</comment>
<feature type="domain" description="DUF7869" evidence="1">
    <location>
        <begin position="288"/>
        <end position="452"/>
    </location>
</feature>
<keyword evidence="3" id="KW-1185">Reference proteome</keyword>
<sequence>MANLNNCLELSTKELDLVILANIQAVTHFENIGEKRSRSPHCNFLFQSKPICREMFLILYGLSHSCFRRLKEHYESNGLSSRTHGNTKRLPPNTLSHTVVEDVNAFLSNYAEDHAVSLPGRILGYKDEDIKLLPSHKTKMSVWRSFEASCKAAGKQAVSYPKFVKLWEQFHPSVVVAKPMTDLCETCQRNTTKLLRSANLPVHEKSECVRKQQEHLDLAQAESNVYKEACKEAEINFKEIEDTTDLSAPHEPCSFRGTMHYSFDYAQQVHIPSNPMQPRPIYFKTPRKCGIFGIICEAIPRQVNYLIDEASNVGKGANSTISYMHHYFENHGLGETHAHLHADNCLGQNKNNTFLWYLAWRIITELHKHISYSFLIAGHTKFAPDRCFGIIKKCYKVNFVSSLYELAGMVEASSTTGVNKAQLVGTHDNRVIVPVYDWTLLLGQYFKRIQKH</sequence>
<dbReference type="InterPro" id="IPR057191">
    <property type="entry name" value="DUF7869"/>
</dbReference>
<proteinExistence type="predicted"/>
<dbReference type="PANTHER" id="PTHR34415:SF1">
    <property type="entry name" value="INTEGRASE CATALYTIC DOMAIN-CONTAINING PROTEIN"/>
    <property type="match status" value="1"/>
</dbReference>
<name>A0ABN8RLG6_9CNID</name>
<dbReference type="EMBL" id="CALNXI010001848">
    <property type="protein sequence ID" value="CAH3178281.1"/>
    <property type="molecule type" value="Genomic_DNA"/>
</dbReference>
<organism evidence="2 3">
    <name type="scientific">Porites evermanni</name>
    <dbReference type="NCBI Taxonomy" id="104178"/>
    <lineage>
        <taxon>Eukaryota</taxon>
        <taxon>Metazoa</taxon>
        <taxon>Cnidaria</taxon>
        <taxon>Anthozoa</taxon>
        <taxon>Hexacorallia</taxon>
        <taxon>Scleractinia</taxon>
        <taxon>Fungiina</taxon>
        <taxon>Poritidae</taxon>
        <taxon>Porites</taxon>
    </lineage>
</organism>
<dbReference type="Pfam" id="PF25273">
    <property type="entry name" value="DUF7869"/>
    <property type="match status" value="1"/>
</dbReference>